<sequence length="80" mass="8793">MRRPHDSSASAVRRSHAGCYRHTVLAHLLIGQGTGLVYSTELLYVYVCGQSGGEVVDKVLSSVLLKRTVISVRLSDFLFD</sequence>
<reference evidence="1 2" key="1">
    <citation type="journal article" date="2019" name="Nat. Ecol. Evol.">
        <title>Megaphylogeny resolves global patterns of mushroom evolution.</title>
        <authorList>
            <person name="Varga T."/>
            <person name="Krizsan K."/>
            <person name="Foldi C."/>
            <person name="Dima B."/>
            <person name="Sanchez-Garcia M."/>
            <person name="Sanchez-Ramirez S."/>
            <person name="Szollosi G.J."/>
            <person name="Szarkandi J.G."/>
            <person name="Papp V."/>
            <person name="Albert L."/>
            <person name="Andreopoulos W."/>
            <person name="Angelini C."/>
            <person name="Antonin V."/>
            <person name="Barry K.W."/>
            <person name="Bougher N.L."/>
            <person name="Buchanan P."/>
            <person name="Buyck B."/>
            <person name="Bense V."/>
            <person name="Catcheside P."/>
            <person name="Chovatia M."/>
            <person name="Cooper J."/>
            <person name="Damon W."/>
            <person name="Desjardin D."/>
            <person name="Finy P."/>
            <person name="Geml J."/>
            <person name="Haridas S."/>
            <person name="Hughes K."/>
            <person name="Justo A."/>
            <person name="Karasinski D."/>
            <person name="Kautmanova I."/>
            <person name="Kiss B."/>
            <person name="Kocsube S."/>
            <person name="Kotiranta H."/>
            <person name="LaButti K.M."/>
            <person name="Lechner B.E."/>
            <person name="Liimatainen K."/>
            <person name="Lipzen A."/>
            <person name="Lukacs Z."/>
            <person name="Mihaltcheva S."/>
            <person name="Morgado L.N."/>
            <person name="Niskanen T."/>
            <person name="Noordeloos M.E."/>
            <person name="Ohm R.A."/>
            <person name="Ortiz-Santana B."/>
            <person name="Ovrebo C."/>
            <person name="Racz N."/>
            <person name="Riley R."/>
            <person name="Savchenko A."/>
            <person name="Shiryaev A."/>
            <person name="Soop K."/>
            <person name="Spirin V."/>
            <person name="Szebenyi C."/>
            <person name="Tomsovsky M."/>
            <person name="Tulloss R.E."/>
            <person name="Uehling J."/>
            <person name="Grigoriev I.V."/>
            <person name="Vagvolgyi C."/>
            <person name="Papp T."/>
            <person name="Martin F.M."/>
            <person name="Miettinen O."/>
            <person name="Hibbett D.S."/>
            <person name="Nagy L.G."/>
        </authorList>
    </citation>
    <scope>NUCLEOTIDE SEQUENCE [LARGE SCALE GENOMIC DNA]</scope>
    <source>
        <strain evidence="1 2">CBS 309.79</strain>
    </source>
</reference>
<organism evidence="1 2">
    <name type="scientific">Pterulicium gracile</name>
    <dbReference type="NCBI Taxonomy" id="1884261"/>
    <lineage>
        <taxon>Eukaryota</taxon>
        <taxon>Fungi</taxon>
        <taxon>Dikarya</taxon>
        <taxon>Basidiomycota</taxon>
        <taxon>Agaricomycotina</taxon>
        <taxon>Agaricomycetes</taxon>
        <taxon>Agaricomycetidae</taxon>
        <taxon>Agaricales</taxon>
        <taxon>Pleurotineae</taxon>
        <taxon>Pterulaceae</taxon>
        <taxon>Pterulicium</taxon>
    </lineage>
</organism>
<evidence type="ECO:0000313" key="2">
    <source>
        <dbReference type="Proteomes" id="UP000305067"/>
    </source>
</evidence>
<keyword evidence="2" id="KW-1185">Reference proteome</keyword>
<evidence type="ECO:0000313" key="1">
    <source>
        <dbReference type="EMBL" id="TFL00036.1"/>
    </source>
</evidence>
<protein>
    <submittedName>
        <fullName evidence="1">Uncharacterized protein</fullName>
    </submittedName>
</protein>
<dbReference type="Proteomes" id="UP000305067">
    <property type="component" value="Unassembled WGS sequence"/>
</dbReference>
<proteinExistence type="predicted"/>
<gene>
    <name evidence="1" type="ORF">BDV98DRAFT_569873</name>
</gene>
<dbReference type="EMBL" id="ML178830">
    <property type="protein sequence ID" value="TFL00036.1"/>
    <property type="molecule type" value="Genomic_DNA"/>
</dbReference>
<dbReference type="AlphaFoldDB" id="A0A5C3QD94"/>
<accession>A0A5C3QD94</accession>
<name>A0A5C3QD94_9AGAR</name>